<feature type="domain" description="Aminoglycoside phosphotransferase" evidence="1">
    <location>
        <begin position="35"/>
        <end position="269"/>
    </location>
</feature>
<dbReference type="GO" id="GO:0016301">
    <property type="term" value="F:kinase activity"/>
    <property type="evidence" value="ECO:0007669"/>
    <property type="project" value="UniProtKB-KW"/>
</dbReference>
<evidence type="ECO:0000313" key="3">
    <source>
        <dbReference type="Proteomes" id="UP000295447"/>
    </source>
</evidence>
<evidence type="ECO:0000259" key="1">
    <source>
        <dbReference type="Pfam" id="PF01636"/>
    </source>
</evidence>
<dbReference type="AlphaFoldDB" id="A0A4R7ZMN9"/>
<dbReference type="Pfam" id="PF01636">
    <property type="entry name" value="APH"/>
    <property type="match status" value="1"/>
</dbReference>
<sequence>MGALTPAEIEAVCQRAFGTGVVPVTAVELGYAGYNSVYRVDLAGRDEPVVLRVAPEESAQFGSERHLMRNEYAAVPWLAVVAELMPRVLAVDWSHAVVDRDWMIQTCLPGVPAPDGLGRYPRSGRTTFFRQLGAITHSVHAVRGPYFGRVDGPAYSSWSEVVIASFTQIAADLEHVGLDAEDVRTAATLAARGRAKLDEIQEPRLLTGDLWTVNCLLDPKAPEPVISGVLDFDRAEFGDPAADWTIRMAQAKPDEREAFWQTYGALDRTPTALWRATLYEARHLAATRLERHRLNNPEAVRESYEALAKALTELG</sequence>
<protein>
    <submittedName>
        <fullName evidence="2">Aminoglycoside phosphotransferase (APT) family kinase protein</fullName>
    </submittedName>
</protein>
<dbReference type="Gene3D" id="3.90.1200.10">
    <property type="match status" value="1"/>
</dbReference>
<dbReference type="PANTHER" id="PTHR21310:SF15">
    <property type="entry name" value="AMINOGLYCOSIDE PHOSPHOTRANSFERASE DOMAIN-CONTAINING PROTEIN"/>
    <property type="match status" value="1"/>
</dbReference>
<name>A0A4R7ZMN9_9ACTN</name>
<comment type="caution">
    <text evidence="2">The sequence shown here is derived from an EMBL/GenBank/DDBJ whole genome shotgun (WGS) entry which is preliminary data.</text>
</comment>
<dbReference type="InterPro" id="IPR011009">
    <property type="entry name" value="Kinase-like_dom_sf"/>
</dbReference>
<dbReference type="OrthoDB" id="5490445at2"/>
<keyword evidence="2" id="KW-0418">Kinase</keyword>
<dbReference type="PANTHER" id="PTHR21310">
    <property type="entry name" value="AMINOGLYCOSIDE PHOSPHOTRANSFERASE-RELATED-RELATED"/>
    <property type="match status" value="1"/>
</dbReference>
<dbReference type="InterPro" id="IPR002575">
    <property type="entry name" value="Aminoglycoside_PTrfase"/>
</dbReference>
<proteinExistence type="predicted"/>
<accession>A0A4R7ZMN9</accession>
<evidence type="ECO:0000313" key="2">
    <source>
        <dbReference type="EMBL" id="TDW17921.1"/>
    </source>
</evidence>
<dbReference type="EMBL" id="SODF01000002">
    <property type="protein sequence ID" value="TDW17921.1"/>
    <property type="molecule type" value="Genomic_DNA"/>
</dbReference>
<reference evidence="2 3" key="1">
    <citation type="submission" date="2019-03" db="EMBL/GenBank/DDBJ databases">
        <title>Genomic Encyclopedia of Type Strains, Phase III (KMG-III): the genomes of soil and plant-associated and newly described type strains.</title>
        <authorList>
            <person name="Whitman W."/>
        </authorList>
    </citation>
    <scope>NUCLEOTIDE SEQUENCE [LARGE SCALE GENOMIC DNA]</scope>
    <source>
        <strain evidence="2 3">VKM Ac-2570</strain>
    </source>
</reference>
<organism evidence="2 3">
    <name type="scientific">Kribbella kalugense</name>
    <dbReference type="NCBI Taxonomy" id="2512221"/>
    <lineage>
        <taxon>Bacteria</taxon>
        <taxon>Bacillati</taxon>
        <taxon>Actinomycetota</taxon>
        <taxon>Actinomycetes</taxon>
        <taxon>Propionibacteriales</taxon>
        <taxon>Kribbellaceae</taxon>
        <taxon>Kribbella</taxon>
    </lineage>
</organism>
<gene>
    <name evidence="2" type="ORF">EV650_4499</name>
</gene>
<keyword evidence="3" id="KW-1185">Reference proteome</keyword>
<dbReference type="InterPro" id="IPR051678">
    <property type="entry name" value="AGP_Transferase"/>
</dbReference>
<dbReference type="SUPFAM" id="SSF56112">
    <property type="entry name" value="Protein kinase-like (PK-like)"/>
    <property type="match status" value="1"/>
</dbReference>
<keyword evidence="2" id="KW-0808">Transferase</keyword>
<dbReference type="Proteomes" id="UP000295447">
    <property type="component" value="Unassembled WGS sequence"/>
</dbReference>